<dbReference type="PANTHER" id="PTHR43736">
    <property type="entry name" value="ADP-RIBOSE PYROPHOSPHATASE"/>
    <property type="match status" value="1"/>
</dbReference>
<dbReference type="InterPro" id="IPR000086">
    <property type="entry name" value="NUDIX_hydrolase_dom"/>
</dbReference>
<sequence length="247" mass="27424">MIATHSHLARSRVNHELNGICANVEPVHRDSSGRRLVDYPRPSVAVDTAVLTVPVEDPRLSVLLVRRVGERRTPAWALPGTFLHEGETLAVAVRRSLRDKAGLTPDVVPRQLHVFDDPSRDDRGWVLSVAHVAALPWRAVEPVLTAGPGDVGVRPVDDVHGLLFDHDEIVRRAAADVRTAYAERPDPDGLLDEPFTMRSLFRLHEAVAGGLDYSADTFRRAMLPMLDETRRRSEGTVGKPAQLYVRR</sequence>
<gene>
    <name evidence="2" type="ORF">SAMN05660209_00782</name>
</gene>
<dbReference type="Gene3D" id="1.10.10.10">
    <property type="entry name" value="Winged helix-like DNA-binding domain superfamily/Winged helix DNA-binding domain"/>
    <property type="match status" value="1"/>
</dbReference>
<accession>A0A1H3CZ42</accession>
<name>A0A1H3CZ42_9ACTN</name>
<reference evidence="3" key="1">
    <citation type="submission" date="2016-10" db="EMBL/GenBank/DDBJ databases">
        <authorList>
            <person name="Varghese N."/>
            <person name="Submissions S."/>
        </authorList>
    </citation>
    <scope>NUCLEOTIDE SEQUENCE [LARGE SCALE GENOMIC DNA]</scope>
    <source>
        <strain evidence="3">DSM 45422</strain>
    </source>
</reference>
<dbReference type="InterPro" id="IPR015797">
    <property type="entry name" value="NUDIX_hydrolase-like_dom_sf"/>
</dbReference>
<dbReference type="CDD" id="cd18873">
    <property type="entry name" value="NUDIX_NadM_like"/>
    <property type="match status" value="1"/>
</dbReference>
<evidence type="ECO:0000313" key="2">
    <source>
        <dbReference type="EMBL" id="SDX58824.1"/>
    </source>
</evidence>
<dbReference type="InterPro" id="IPR036388">
    <property type="entry name" value="WH-like_DNA-bd_sf"/>
</dbReference>
<feature type="domain" description="Nudix hydrolase" evidence="1">
    <location>
        <begin position="42"/>
        <end position="205"/>
    </location>
</feature>
<dbReference type="InterPro" id="IPR036390">
    <property type="entry name" value="WH_DNA-bd_sf"/>
</dbReference>
<dbReference type="AlphaFoldDB" id="A0A1H3CZ42"/>
<dbReference type="SUPFAM" id="SSF55811">
    <property type="entry name" value="Nudix"/>
    <property type="match status" value="1"/>
</dbReference>
<dbReference type="Proteomes" id="UP000198921">
    <property type="component" value="Unassembled WGS sequence"/>
</dbReference>
<keyword evidence="3" id="KW-1185">Reference proteome</keyword>
<dbReference type="SUPFAM" id="SSF46785">
    <property type="entry name" value="Winged helix' DNA-binding domain"/>
    <property type="match status" value="1"/>
</dbReference>
<dbReference type="PANTHER" id="PTHR43736:SF4">
    <property type="entry name" value="SLR1690 PROTEIN"/>
    <property type="match status" value="1"/>
</dbReference>
<dbReference type="Pfam" id="PF21906">
    <property type="entry name" value="WHD_NrtR"/>
    <property type="match status" value="1"/>
</dbReference>
<dbReference type="PROSITE" id="PS51462">
    <property type="entry name" value="NUDIX"/>
    <property type="match status" value="1"/>
</dbReference>
<evidence type="ECO:0000313" key="3">
    <source>
        <dbReference type="Proteomes" id="UP000198921"/>
    </source>
</evidence>
<dbReference type="Pfam" id="PF00293">
    <property type="entry name" value="NUDIX"/>
    <property type="match status" value="1"/>
</dbReference>
<dbReference type="STRING" id="1137993.SAMN05660209_00782"/>
<dbReference type="EMBL" id="FNOT01000002">
    <property type="protein sequence ID" value="SDX58824.1"/>
    <property type="molecule type" value="Genomic_DNA"/>
</dbReference>
<organism evidence="2 3">
    <name type="scientific">Geodermatophilus africanus</name>
    <dbReference type="NCBI Taxonomy" id="1137993"/>
    <lineage>
        <taxon>Bacteria</taxon>
        <taxon>Bacillati</taxon>
        <taxon>Actinomycetota</taxon>
        <taxon>Actinomycetes</taxon>
        <taxon>Geodermatophilales</taxon>
        <taxon>Geodermatophilaceae</taxon>
        <taxon>Geodermatophilus</taxon>
    </lineage>
</organism>
<evidence type="ECO:0000259" key="1">
    <source>
        <dbReference type="PROSITE" id="PS51462"/>
    </source>
</evidence>
<dbReference type="Gene3D" id="3.90.79.10">
    <property type="entry name" value="Nucleoside Triphosphate Pyrophosphohydrolase"/>
    <property type="match status" value="1"/>
</dbReference>
<proteinExistence type="predicted"/>
<protein>
    <submittedName>
        <fullName evidence="2">ADP-ribose pyrophosphatase YjhB, NUDIX family</fullName>
    </submittedName>
</protein>
<dbReference type="InterPro" id="IPR054105">
    <property type="entry name" value="WHD_NrtR"/>
</dbReference>